<keyword evidence="3" id="KW-1185">Reference proteome</keyword>
<dbReference type="Proteomes" id="UP000041254">
    <property type="component" value="Unassembled WGS sequence"/>
</dbReference>
<dbReference type="InParanoid" id="A0A0G4FXB0"/>
<dbReference type="EMBL" id="CDMY01000513">
    <property type="protein sequence ID" value="CEM19487.1"/>
    <property type="molecule type" value="Genomic_DNA"/>
</dbReference>
<dbReference type="VEuPathDB" id="CryptoDB:Vbra_16416"/>
<name>A0A0G4FXB0_VITBC</name>
<feature type="region of interest" description="Disordered" evidence="1">
    <location>
        <begin position="1"/>
        <end position="51"/>
    </location>
</feature>
<proteinExistence type="predicted"/>
<protein>
    <submittedName>
        <fullName evidence="2">Uncharacterized protein</fullName>
    </submittedName>
</protein>
<sequence>MKASAKPIARPRRPQPAHLLGSLPAAPESVSAAAHESAQPERSPRRHINNGLVDTITDTPGLLDCIAVFLPLHVLVQLSRHIWERAAPDHTRLVISAKDSEAGPIWQRIPLDLVTRLATALTRLTSVVFVYPVHLSL</sequence>
<evidence type="ECO:0000313" key="3">
    <source>
        <dbReference type="Proteomes" id="UP000041254"/>
    </source>
</evidence>
<reference evidence="2 3" key="1">
    <citation type="submission" date="2014-11" db="EMBL/GenBank/DDBJ databases">
        <authorList>
            <person name="Zhu J."/>
            <person name="Qi W."/>
            <person name="Song R."/>
        </authorList>
    </citation>
    <scope>NUCLEOTIDE SEQUENCE [LARGE SCALE GENOMIC DNA]</scope>
</reference>
<gene>
    <name evidence="2" type="ORF">Vbra_16416</name>
</gene>
<dbReference type="AlphaFoldDB" id="A0A0G4FXB0"/>
<evidence type="ECO:0000256" key="1">
    <source>
        <dbReference type="SAM" id="MobiDB-lite"/>
    </source>
</evidence>
<dbReference type="PhylomeDB" id="A0A0G4FXB0"/>
<accession>A0A0G4FXB0</accession>
<evidence type="ECO:0000313" key="2">
    <source>
        <dbReference type="EMBL" id="CEM19487.1"/>
    </source>
</evidence>
<organism evidence="2 3">
    <name type="scientific">Vitrella brassicaformis (strain CCMP3155)</name>
    <dbReference type="NCBI Taxonomy" id="1169540"/>
    <lineage>
        <taxon>Eukaryota</taxon>
        <taxon>Sar</taxon>
        <taxon>Alveolata</taxon>
        <taxon>Colpodellida</taxon>
        <taxon>Vitrellaceae</taxon>
        <taxon>Vitrella</taxon>
    </lineage>
</organism>